<dbReference type="PRINTS" id="PR00722">
    <property type="entry name" value="CHYMOTRYPSIN"/>
</dbReference>
<dbReference type="GO" id="GO:0004252">
    <property type="term" value="F:serine-type endopeptidase activity"/>
    <property type="evidence" value="ECO:0007669"/>
    <property type="project" value="InterPro"/>
</dbReference>
<keyword evidence="5" id="KW-1185">Reference proteome</keyword>
<keyword evidence="2" id="KW-1015">Disulfide bond</keyword>
<dbReference type="Proteomes" id="UP000199622">
    <property type="component" value="Unassembled WGS sequence"/>
</dbReference>
<dbReference type="InterPro" id="IPR050430">
    <property type="entry name" value="Peptidase_S1"/>
</dbReference>
<dbReference type="PANTHER" id="PTHR24276">
    <property type="entry name" value="POLYSERASE-RELATED"/>
    <property type="match status" value="1"/>
</dbReference>
<proteinExistence type="inferred from homology"/>
<dbReference type="OrthoDB" id="3660483at2"/>
<reference evidence="5" key="1">
    <citation type="submission" date="2016-10" db="EMBL/GenBank/DDBJ databases">
        <authorList>
            <person name="Varghese N."/>
            <person name="Submissions S."/>
        </authorList>
    </citation>
    <scope>NUCLEOTIDE SEQUENCE [LARGE SCALE GENOMIC DNA]</scope>
    <source>
        <strain evidence="5">DSM 44544</strain>
    </source>
</reference>
<evidence type="ECO:0000259" key="3">
    <source>
        <dbReference type="PROSITE" id="PS50240"/>
    </source>
</evidence>
<dbReference type="Gene3D" id="2.40.10.10">
    <property type="entry name" value="Trypsin-like serine proteases"/>
    <property type="match status" value="1"/>
</dbReference>
<dbReference type="InterPro" id="IPR009003">
    <property type="entry name" value="Peptidase_S1_PA"/>
</dbReference>
<dbReference type="EMBL" id="FNSO01000004">
    <property type="protein sequence ID" value="SEC16600.1"/>
    <property type="molecule type" value="Genomic_DNA"/>
</dbReference>
<evidence type="ECO:0000256" key="2">
    <source>
        <dbReference type="ARBA" id="ARBA00023157"/>
    </source>
</evidence>
<evidence type="ECO:0000313" key="4">
    <source>
        <dbReference type="EMBL" id="SEC16600.1"/>
    </source>
</evidence>
<evidence type="ECO:0000256" key="1">
    <source>
        <dbReference type="ARBA" id="ARBA00007664"/>
    </source>
</evidence>
<dbReference type="STRING" id="208445.SAMN04489727_2802"/>
<protein>
    <submittedName>
        <fullName evidence="4">Trypsin</fullName>
    </submittedName>
</protein>
<dbReference type="GO" id="GO:0006508">
    <property type="term" value="P:proteolysis"/>
    <property type="evidence" value="ECO:0007669"/>
    <property type="project" value="InterPro"/>
</dbReference>
<dbReference type="SMART" id="SM00020">
    <property type="entry name" value="Tryp_SPc"/>
    <property type="match status" value="1"/>
</dbReference>
<feature type="domain" description="Peptidase S1" evidence="3">
    <location>
        <begin position="35"/>
        <end position="247"/>
    </location>
</feature>
<dbReference type="Pfam" id="PF00089">
    <property type="entry name" value="Trypsin"/>
    <property type="match status" value="1"/>
</dbReference>
<dbReference type="InterPro" id="IPR001314">
    <property type="entry name" value="Peptidase_S1A"/>
</dbReference>
<gene>
    <name evidence="4" type="ORF">SAMN04489727_2802</name>
</gene>
<evidence type="ECO:0000313" key="5">
    <source>
        <dbReference type="Proteomes" id="UP000199622"/>
    </source>
</evidence>
<dbReference type="InterPro" id="IPR043504">
    <property type="entry name" value="Peptidase_S1_PA_chymotrypsin"/>
</dbReference>
<dbReference type="AlphaFoldDB" id="A0A1H4QAS1"/>
<name>A0A1H4QAS1_9PSEU</name>
<dbReference type="SUPFAM" id="SSF50494">
    <property type="entry name" value="Trypsin-like serine proteases"/>
    <property type="match status" value="1"/>
</dbReference>
<dbReference type="PANTHER" id="PTHR24276:SF98">
    <property type="entry name" value="FI18310P1-RELATED"/>
    <property type="match status" value="1"/>
</dbReference>
<dbReference type="InterPro" id="IPR001254">
    <property type="entry name" value="Trypsin_dom"/>
</dbReference>
<comment type="similarity">
    <text evidence="1">Belongs to the peptidase S1 family.</text>
</comment>
<dbReference type="PROSITE" id="PS50240">
    <property type="entry name" value="TRYPSIN_DOM"/>
    <property type="match status" value="1"/>
</dbReference>
<organism evidence="4 5">
    <name type="scientific">Amycolatopsis tolypomycina</name>
    <dbReference type="NCBI Taxonomy" id="208445"/>
    <lineage>
        <taxon>Bacteria</taxon>
        <taxon>Bacillati</taxon>
        <taxon>Actinomycetota</taxon>
        <taxon>Actinomycetes</taxon>
        <taxon>Pseudonocardiales</taxon>
        <taxon>Pseudonocardiaceae</taxon>
        <taxon>Amycolatopsis</taxon>
    </lineage>
</organism>
<accession>A0A1H4QAS1</accession>
<sequence>MPPVKGAFTMPGRAGLVLAAVVVAGVAGAVPGAAVTGGSPAAEGAYTFATKVEVGGVHGCSGALVAPQWVVTAASCFPENGTQAGPPKLASKAIVGQRGSAGAERAIVDLLFRTDRNVVLAKLAAPVTDVTPVAIGTAAPAPNERLRVAGYGRTATEWVPDKLHTVPVSVQSVTATTLAVLGDPATATTCQGDAGGPLLRERDGVVELAGLHHASWQAGCLGSNETRQGTVETRVDDIADWIGLRLRGDAYTALPAAQRVLDTRTDLGGHKKPVAAGESVSVAIPGLPANASAVAVGLVGTGGTRSTFLTAYGDALPTTSNLNIGAGRTAAVMAVVPVGPDGKIKVRNNAGDIEVIVDYLGYYSASGESTYQPKDKPDLVLDTRTSLGGHPGRLTAGEVVTVPVRGIAGVPADAVAVAVNLTGTEADSETYFSVFAQGTPGPSTLNIRPDEHRATQSLVRIGDDGAIRIFLHHGQGHVLLSVVGAFVPGDAGSRYAALSTPTRLLDTRVGTAAAPLGQGGIVTVTAGGLPSGATAAALNITGVQPSISTFLAAWSHDLPYSGVPSTVNVMAGENTSNAATVKLGSGARFDVRNSAGSTDAVVDLQGYYTR</sequence>